<feature type="domain" description="Peptidase M28" evidence="22">
    <location>
        <begin position="239"/>
        <end position="423"/>
    </location>
</feature>
<dbReference type="SUPFAM" id="SSF53187">
    <property type="entry name" value="Zn-dependent exopeptidases"/>
    <property type="match status" value="1"/>
</dbReference>
<evidence type="ECO:0000256" key="5">
    <source>
        <dbReference type="ARBA" id="ARBA00014116"/>
    </source>
</evidence>
<evidence type="ECO:0000256" key="1">
    <source>
        <dbReference type="ARBA" id="ARBA00004240"/>
    </source>
</evidence>
<dbReference type="PANTHER" id="PTHR12053:SF3">
    <property type="entry name" value="CARBOXYPEPTIDASE Q"/>
    <property type="match status" value="1"/>
</dbReference>
<keyword evidence="13" id="KW-0862">Zinc</keyword>
<evidence type="ECO:0000256" key="14">
    <source>
        <dbReference type="ARBA" id="ARBA00023034"/>
    </source>
</evidence>
<evidence type="ECO:0000259" key="21">
    <source>
        <dbReference type="Pfam" id="PF02225"/>
    </source>
</evidence>
<organism evidence="23 24">
    <name type="scientific">Steroidobacter gossypii</name>
    <dbReference type="NCBI Taxonomy" id="2805490"/>
    <lineage>
        <taxon>Bacteria</taxon>
        <taxon>Pseudomonadati</taxon>
        <taxon>Pseudomonadota</taxon>
        <taxon>Gammaproteobacteria</taxon>
        <taxon>Steroidobacterales</taxon>
        <taxon>Steroidobacteraceae</taxon>
        <taxon>Steroidobacter</taxon>
    </lineage>
</organism>
<keyword evidence="8" id="KW-0645">Protease</keyword>
<dbReference type="Proteomes" id="UP000661077">
    <property type="component" value="Unassembled WGS sequence"/>
</dbReference>
<keyword evidence="14" id="KW-0333">Golgi apparatus</keyword>
<evidence type="ECO:0000256" key="4">
    <source>
        <dbReference type="ARBA" id="ARBA00004613"/>
    </source>
</evidence>
<evidence type="ECO:0000256" key="15">
    <source>
        <dbReference type="ARBA" id="ARBA00023049"/>
    </source>
</evidence>
<dbReference type="RefSeq" id="WP_203167107.1">
    <property type="nucleotide sequence ID" value="NZ_JAEVLS010000002.1"/>
</dbReference>
<name>A0ABS1WVN4_9GAMM</name>
<evidence type="ECO:0000256" key="6">
    <source>
        <dbReference type="ARBA" id="ARBA00022525"/>
    </source>
</evidence>
<dbReference type="InterPro" id="IPR007484">
    <property type="entry name" value="Peptidase_M28"/>
</dbReference>
<comment type="subcellular location">
    <subcellularLocation>
        <location evidence="1">Endoplasmic reticulum</location>
    </subcellularLocation>
    <subcellularLocation>
        <location evidence="3">Golgi apparatus</location>
    </subcellularLocation>
    <subcellularLocation>
        <location evidence="2">Lysosome</location>
    </subcellularLocation>
    <subcellularLocation>
        <location evidence="4">Secreted</location>
    </subcellularLocation>
</comment>
<dbReference type="Gene3D" id="3.40.630.10">
    <property type="entry name" value="Zn peptidases"/>
    <property type="match status" value="1"/>
</dbReference>
<comment type="caution">
    <text evidence="23">The sequence shown here is derived from an EMBL/GenBank/DDBJ whole genome shotgun (WGS) entry which is preliminary data.</text>
</comment>
<dbReference type="InterPro" id="IPR039866">
    <property type="entry name" value="CPQ"/>
</dbReference>
<dbReference type="Pfam" id="PF02225">
    <property type="entry name" value="PA"/>
    <property type="match status" value="1"/>
</dbReference>
<evidence type="ECO:0000259" key="22">
    <source>
        <dbReference type="Pfam" id="PF04389"/>
    </source>
</evidence>
<gene>
    <name evidence="23" type="ORF">JM946_09780</name>
</gene>
<keyword evidence="18" id="KW-0458">Lysosome</keyword>
<evidence type="ECO:0000256" key="11">
    <source>
        <dbReference type="ARBA" id="ARBA00022801"/>
    </source>
</evidence>
<evidence type="ECO:0000256" key="10">
    <source>
        <dbReference type="ARBA" id="ARBA00022729"/>
    </source>
</evidence>
<feature type="domain" description="PA" evidence="21">
    <location>
        <begin position="110"/>
        <end position="211"/>
    </location>
</feature>
<keyword evidence="10" id="KW-0732">Signal</keyword>
<evidence type="ECO:0000256" key="7">
    <source>
        <dbReference type="ARBA" id="ARBA00022645"/>
    </source>
</evidence>
<evidence type="ECO:0000256" key="19">
    <source>
        <dbReference type="ARBA" id="ARBA00025833"/>
    </source>
</evidence>
<proteinExistence type="predicted"/>
<evidence type="ECO:0000313" key="23">
    <source>
        <dbReference type="EMBL" id="MBM0105040.1"/>
    </source>
</evidence>
<evidence type="ECO:0000256" key="16">
    <source>
        <dbReference type="ARBA" id="ARBA00023145"/>
    </source>
</evidence>
<dbReference type="Gene3D" id="3.50.30.30">
    <property type="match status" value="1"/>
</dbReference>
<accession>A0ABS1WVN4</accession>
<dbReference type="EMBL" id="JAEVLS010000002">
    <property type="protein sequence ID" value="MBM0105040.1"/>
    <property type="molecule type" value="Genomic_DNA"/>
</dbReference>
<evidence type="ECO:0000313" key="24">
    <source>
        <dbReference type="Proteomes" id="UP000661077"/>
    </source>
</evidence>
<evidence type="ECO:0000256" key="20">
    <source>
        <dbReference type="ARBA" id="ARBA00033328"/>
    </source>
</evidence>
<keyword evidence="12" id="KW-0256">Endoplasmic reticulum</keyword>
<keyword evidence="24" id="KW-1185">Reference proteome</keyword>
<keyword evidence="6" id="KW-0964">Secreted</keyword>
<protein>
    <recommendedName>
        <fullName evidence="5">Carboxypeptidase Q</fullName>
    </recommendedName>
    <alternativeName>
        <fullName evidence="20">Plasma glutamate carboxypeptidase</fullName>
    </alternativeName>
</protein>
<dbReference type="Pfam" id="PF04389">
    <property type="entry name" value="Peptidase_M28"/>
    <property type="match status" value="1"/>
</dbReference>
<keyword evidence="17" id="KW-0325">Glycoprotein</keyword>
<keyword evidence="11" id="KW-0378">Hydrolase</keyword>
<evidence type="ECO:0000256" key="17">
    <source>
        <dbReference type="ARBA" id="ARBA00023180"/>
    </source>
</evidence>
<keyword evidence="9" id="KW-0479">Metal-binding</keyword>
<reference evidence="23 24" key="1">
    <citation type="journal article" date="2021" name="Int. J. Syst. Evol. Microbiol.">
        <title>Steroidobacter gossypii sp. nov., isolated from soil of cotton cropping field.</title>
        <authorList>
            <person name="Huang R."/>
            <person name="Yang S."/>
            <person name="Zhen C."/>
            <person name="Liu W."/>
        </authorList>
    </citation>
    <scope>NUCLEOTIDE SEQUENCE [LARGE SCALE GENOMIC DNA]</scope>
    <source>
        <strain evidence="23 24">S1-65</strain>
    </source>
</reference>
<keyword evidence="16" id="KW-0865">Zymogen</keyword>
<sequence length="449" mass="47463">MADWTEADLATAAALRDRALKGTSAYEHVSSLVTEVGPRLAGSAGDEAAVRWAMNRLGKLGFTGVRTQDVLVPRWIRGSTEVTLLGPAGQPLVAATLGGSIGTPEDGIEAAVVEFATLDALSAAQAGDVKNKIVFINERMERTKDGSGYGKIVKNRVQGASVAANLGAVALVIRSVGTSDERFAHTGRMQYDVNAPRIPAFSLSNPDADTLSRQVKANKQVRLRLKSTARELPPAWSANVIGEIPGTDRANEIVLLGAHLDSWDLGQGALDDGAGVAIVVEAARLISRLDRKPSRTIRVVLFANEEFGLSGAKEYARQIGDEHNRHVLAMEADTGIGPVVRLDTQVAPESLGAIEKMRKAMEPLVIEGGSNTASGGADLGPLRSLGVPVLDPVLDASLYFDVHHTMNDTLAKVDAKVLDQSVAAYAVAAYLAATKQGNFGRLAPVPFNR</sequence>
<evidence type="ECO:0000256" key="9">
    <source>
        <dbReference type="ARBA" id="ARBA00022723"/>
    </source>
</evidence>
<keyword evidence="7" id="KW-0121">Carboxypeptidase</keyword>
<evidence type="ECO:0000256" key="8">
    <source>
        <dbReference type="ARBA" id="ARBA00022670"/>
    </source>
</evidence>
<evidence type="ECO:0000256" key="2">
    <source>
        <dbReference type="ARBA" id="ARBA00004371"/>
    </source>
</evidence>
<keyword evidence="15" id="KW-0482">Metalloprotease</keyword>
<evidence type="ECO:0000256" key="18">
    <source>
        <dbReference type="ARBA" id="ARBA00023228"/>
    </source>
</evidence>
<comment type="subunit">
    <text evidence="19">Homodimer. The monomeric form is inactive while the homodimer is active.</text>
</comment>
<dbReference type="PANTHER" id="PTHR12053">
    <property type="entry name" value="PROTEASE FAMILY M28 PLASMA GLUTAMATE CARBOXYPEPTIDASE-RELATED"/>
    <property type="match status" value="1"/>
</dbReference>
<evidence type="ECO:0000256" key="12">
    <source>
        <dbReference type="ARBA" id="ARBA00022824"/>
    </source>
</evidence>
<dbReference type="InterPro" id="IPR003137">
    <property type="entry name" value="PA_domain"/>
</dbReference>
<evidence type="ECO:0000256" key="13">
    <source>
        <dbReference type="ARBA" id="ARBA00022833"/>
    </source>
</evidence>
<evidence type="ECO:0000256" key="3">
    <source>
        <dbReference type="ARBA" id="ARBA00004555"/>
    </source>
</evidence>